<sequence>MADWEEVKRLAADFQKVQLSSTAQRLSERNCIEIISWLIERKMLDLIFTTDGKEYLTPAQLVNDIRGELYDSGGRINLVELAKLIGVDLAHINAHINEVLKGHKDIQSVLGQLIDSSYITRIAGEINEKLSQQGQINVSDLTLQYDLPADFLQQQVLEKNLGKLIFGKQDQNDPRIFFYGIICC</sequence>
<dbReference type="Proteomes" id="UP001162156">
    <property type="component" value="Unassembled WGS sequence"/>
</dbReference>
<dbReference type="AlphaFoldDB" id="A0AAV8X7A5"/>
<dbReference type="PANTHER" id="PTHR31057">
    <property type="entry name" value="E3 UFM1-PROTEIN LIGASE 1"/>
    <property type="match status" value="1"/>
</dbReference>
<comment type="caution">
    <text evidence="5">The sequence shown here is derived from an EMBL/GenBank/DDBJ whole genome shotgun (WGS) entry which is preliminary data.</text>
</comment>
<feature type="domain" description="E3 UFM1-protein ligase 1-like N-terminal" evidence="4">
    <location>
        <begin position="6"/>
        <end position="172"/>
    </location>
</feature>
<dbReference type="Pfam" id="PF09743">
    <property type="entry name" value="E3_UFM1_ligase"/>
    <property type="match status" value="1"/>
</dbReference>
<protein>
    <recommendedName>
        <fullName evidence="2">E3 UFM1-protein ligase 1 homolog</fullName>
    </recommendedName>
    <alternativeName>
        <fullName evidence="3">E3 UFM1-protein transferase 1 homolog</fullName>
    </alternativeName>
</protein>
<comment type="function">
    <text evidence="1">E3 UFM1-protein ligase that mediates ufmylation of target proteins.</text>
</comment>
<gene>
    <name evidence="5" type="ORF">NQ314_013376</name>
</gene>
<name>A0AAV8X7A5_9CUCU</name>
<dbReference type="InterPro" id="IPR018611">
    <property type="entry name" value="Ufl1"/>
</dbReference>
<evidence type="ECO:0000256" key="2">
    <source>
        <dbReference type="ARBA" id="ARBA00014160"/>
    </source>
</evidence>
<evidence type="ECO:0000313" key="6">
    <source>
        <dbReference type="Proteomes" id="UP001162156"/>
    </source>
</evidence>
<reference evidence="5" key="1">
    <citation type="journal article" date="2023" name="Insect Mol. Biol.">
        <title>Genome sequencing provides insights into the evolution of gene families encoding plant cell wall-degrading enzymes in longhorned beetles.</title>
        <authorList>
            <person name="Shin N.R."/>
            <person name="Okamura Y."/>
            <person name="Kirsch R."/>
            <person name="Pauchet Y."/>
        </authorList>
    </citation>
    <scope>NUCLEOTIDE SEQUENCE</scope>
    <source>
        <strain evidence="5">RBIC_L_NR</strain>
    </source>
</reference>
<dbReference type="GO" id="GO:0005789">
    <property type="term" value="C:endoplasmic reticulum membrane"/>
    <property type="evidence" value="ECO:0007669"/>
    <property type="project" value="TreeGrafter"/>
</dbReference>
<dbReference type="PANTHER" id="PTHR31057:SF0">
    <property type="entry name" value="E3 UFM1-PROTEIN LIGASE 1"/>
    <property type="match status" value="1"/>
</dbReference>
<evidence type="ECO:0000256" key="3">
    <source>
        <dbReference type="ARBA" id="ARBA00030452"/>
    </source>
</evidence>
<dbReference type="GO" id="GO:0034976">
    <property type="term" value="P:response to endoplasmic reticulum stress"/>
    <property type="evidence" value="ECO:0007669"/>
    <property type="project" value="TreeGrafter"/>
</dbReference>
<proteinExistence type="predicted"/>
<dbReference type="GO" id="GO:0061666">
    <property type="term" value="F:UFM1 ligase activity"/>
    <property type="evidence" value="ECO:0007669"/>
    <property type="project" value="InterPro"/>
</dbReference>
<dbReference type="GO" id="GO:1990592">
    <property type="term" value="P:protein K69-linked ufmylation"/>
    <property type="evidence" value="ECO:0007669"/>
    <property type="project" value="TreeGrafter"/>
</dbReference>
<evidence type="ECO:0000313" key="5">
    <source>
        <dbReference type="EMBL" id="KAJ8934335.1"/>
    </source>
</evidence>
<evidence type="ECO:0000259" key="4">
    <source>
        <dbReference type="Pfam" id="PF09743"/>
    </source>
</evidence>
<dbReference type="EMBL" id="JANEYF010003732">
    <property type="protein sequence ID" value="KAJ8934335.1"/>
    <property type="molecule type" value="Genomic_DNA"/>
</dbReference>
<evidence type="ECO:0000256" key="1">
    <source>
        <dbReference type="ARBA" id="ARBA00003950"/>
    </source>
</evidence>
<organism evidence="5 6">
    <name type="scientific">Rhamnusium bicolor</name>
    <dbReference type="NCBI Taxonomy" id="1586634"/>
    <lineage>
        <taxon>Eukaryota</taxon>
        <taxon>Metazoa</taxon>
        <taxon>Ecdysozoa</taxon>
        <taxon>Arthropoda</taxon>
        <taxon>Hexapoda</taxon>
        <taxon>Insecta</taxon>
        <taxon>Pterygota</taxon>
        <taxon>Neoptera</taxon>
        <taxon>Endopterygota</taxon>
        <taxon>Coleoptera</taxon>
        <taxon>Polyphaga</taxon>
        <taxon>Cucujiformia</taxon>
        <taxon>Chrysomeloidea</taxon>
        <taxon>Cerambycidae</taxon>
        <taxon>Lepturinae</taxon>
        <taxon>Rhagiini</taxon>
        <taxon>Rhamnusium</taxon>
    </lineage>
</organism>
<dbReference type="GO" id="GO:0032434">
    <property type="term" value="P:regulation of proteasomal ubiquitin-dependent protein catabolic process"/>
    <property type="evidence" value="ECO:0007669"/>
    <property type="project" value="TreeGrafter"/>
</dbReference>
<dbReference type="InterPro" id="IPR056579">
    <property type="entry name" value="Ufl1_N"/>
</dbReference>
<accession>A0AAV8X7A5</accession>
<keyword evidence="6" id="KW-1185">Reference proteome</keyword>